<dbReference type="AlphaFoldDB" id="A0AA37KS69"/>
<evidence type="ECO:0000313" key="2">
    <source>
        <dbReference type="Proteomes" id="UP001055105"/>
    </source>
</evidence>
<evidence type="ECO:0000313" key="1">
    <source>
        <dbReference type="EMBL" id="GKI18689.1"/>
    </source>
</evidence>
<sequence>MGHNYTLIIVHNLGDISYAQLISGNVHLNFPVIIDESDKRVTLYYAPSTPIHADLSYDDWDDLFN</sequence>
<accession>A0AA37KS69</accession>
<organism evidence="1 2">
    <name type="scientific">Alistipes finegoldii</name>
    <dbReference type="NCBI Taxonomy" id="214856"/>
    <lineage>
        <taxon>Bacteria</taxon>
        <taxon>Pseudomonadati</taxon>
        <taxon>Bacteroidota</taxon>
        <taxon>Bacteroidia</taxon>
        <taxon>Bacteroidales</taxon>
        <taxon>Rikenellaceae</taxon>
        <taxon>Alistipes</taxon>
    </lineage>
</organism>
<dbReference type="Proteomes" id="UP001055105">
    <property type="component" value="Unassembled WGS sequence"/>
</dbReference>
<gene>
    <name evidence="1" type="ORF">CE91St16_15970</name>
</gene>
<name>A0AA37KS69_9BACT</name>
<protein>
    <submittedName>
        <fullName evidence="1">Uncharacterized protein</fullName>
    </submittedName>
</protein>
<reference evidence="1" key="1">
    <citation type="submission" date="2022-01" db="EMBL/GenBank/DDBJ databases">
        <title>Novel bile acid biosynthetic pathways are enriched in the microbiome of centenarians.</title>
        <authorList>
            <person name="Sato Y."/>
            <person name="Atarashi K."/>
            <person name="Plichta R.D."/>
            <person name="Arai Y."/>
            <person name="Sasajima S."/>
            <person name="Kearney M.S."/>
            <person name="Suda W."/>
            <person name="Takeshita K."/>
            <person name="Sasaki T."/>
            <person name="Okamoto S."/>
            <person name="Skelly N.A."/>
            <person name="Okamura Y."/>
            <person name="Vlamakis H."/>
            <person name="Li Y."/>
            <person name="Tanoue T."/>
            <person name="Takei H."/>
            <person name="Nittono H."/>
            <person name="Narushima S."/>
            <person name="Irie J."/>
            <person name="Itoh H."/>
            <person name="Moriya K."/>
            <person name="Sugiura Y."/>
            <person name="Suematsu M."/>
            <person name="Moritoki N."/>
            <person name="Shibata S."/>
            <person name="Littman R.D."/>
            <person name="Fischbach A.M."/>
            <person name="Uwamino Y."/>
            <person name="Inoue T."/>
            <person name="Honda A."/>
            <person name="Hattori M."/>
            <person name="Murai T."/>
            <person name="Xavier J.R."/>
            <person name="Hirose N."/>
            <person name="Honda K."/>
        </authorList>
    </citation>
    <scope>NUCLEOTIDE SEQUENCE</scope>
    <source>
        <strain evidence="1">CE91-St16</strain>
    </source>
</reference>
<proteinExistence type="predicted"/>
<dbReference type="EMBL" id="BQOL01000001">
    <property type="protein sequence ID" value="GKI18689.1"/>
    <property type="molecule type" value="Genomic_DNA"/>
</dbReference>
<comment type="caution">
    <text evidence="1">The sequence shown here is derived from an EMBL/GenBank/DDBJ whole genome shotgun (WGS) entry which is preliminary data.</text>
</comment>